<keyword evidence="3" id="KW-0962">Peroxisome biogenesis</keyword>
<dbReference type="PANTHER" id="PTHR13299:SF0">
    <property type="entry name" value="PEROXISOMAL MEMBRANE PROTEIN PEX16"/>
    <property type="match status" value="1"/>
</dbReference>
<keyword evidence="5" id="KW-1185">Reference proteome</keyword>
<comment type="similarity">
    <text evidence="1 3">Belongs to the peroxin-16 family.</text>
</comment>
<evidence type="ECO:0000313" key="5">
    <source>
        <dbReference type="Proteomes" id="UP000494040"/>
    </source>
</evidence>
<dbReference type="PANTHER" id="PTHR13299">
    <property type="entry name" value="PEROXISOMAL MEMBRANE PROTEIN PEX16"/>
    <property type="match status" value="1"/>
</dbReference>
<dbReference type="KEGG" id="clec:106669976"/>
<dbReference type="GeneID" id="106669976"/>
<comment type="subcellular location">
    <subcellularLocation>
        <location evidence="3">Peroxisome membrane</location>
    </subcellularLocation>
</comment>
<evidence type="ECO:0000256" key="1">
    <source>
        <dbReference type="ARBA" id="ARBA00009505"/>
    </source>
</evidence>
<dbReference type="OrthoDB" id="2021143at2759"/>
<dbReference type="CTD" id="9409"/>
<evidence type="ECO:0000256" key="3">
    <source>
        <dbReference type="RuleBase" id="RU365003"/>
    </source>
</evidence>
<dbReference type="InterPro" id="IPR013919">
    <property type="entry name" value="Pex16"/>
</dbReference>
<dbReference type="RefSeq" id="XP_014255391.1">
    <property type="nucleotide sequence ID" value="XM_014399905.2"/>
</dbReference>
<dbReference type="Proteomes" id="UP000494040">
    <property type="component" value="Unassembled WGS sequence"/>
</dbReference>
<dbReference type="GO" id="GO:0005778">
    <property type="term" value="C:peroxisomal membrane"/>
    <property type="evidence" value="ECO:0007669"/>
    <property type="project" value="UniProtKB-SubCell"/>
</dbReference>
<dbReference type="EnsemblMetazoa" id="XM_014399905.2">
    <property type="protein sequence ID" value="XP_014255391.1"/>
    <property type="gene ID" value="LOC106669976"/>
</dbReference>
<organism evidence="4 5">
    <name type="scientific">Cimex lectularius</name>
    <name type="common">Bed bug</name>
    <name type="synonym">Acanthia lectularia</name>
    <dbReference type="NCBI Taxonomy" id="79782"/>
    <lineage>
        <taxon>Eukaryota</taxon>
        <taxon>Metazoa</taxon>
        <taxon>Ecdysozoa</taxon>
        <taxon>Arthropoda</taxon>
        <taxon>Hexapoda</taxon>
        <taxon>Insecta</taxon>
        <taxon>Pterygota</taxon>
        <taxon>Neoptera</taxon>
        <taxon>Paraneoptera</taxon>
        <taxon>Hemiptera</taxon>
        <taxon>Heteroptera</taxon>
        <taxon>Panheteroptera</taxon>
        <taxon>Cimicomorpha</taxon>
        <taxon>Cimicidae</taxon>
        <taxon>Cimex</taxon>
    </lineage>
</organism>
<dbReference type="Pfam" id="PF08610">
    <property type="entry name" value="Pex16"/>
    <property type="match status" value="1"/>
</dbReference>
<evidence type="ECO:0000256" key="2">
    <source>
        <dbReference type="ARBA" id="ARBA00018577"/>
    </source>
</evidence>
<evidence type="ECO:0000313" key="4">
    <source>
        <dbReference type="EnsemblMetazoa" id="XP_014255391.1"/>
    </source>
</evidence>
<accession>A0A8I6TGE3</accession>
<dbReference type="GO" id="GO:0007031">
    <property type="term" value="P:peroxisome organization"/>
    <property type="evidence" value="ECO:0007669"/>
    <property type="project" value="UniProtKB-KW"/>
</dbReference>
<keyword evidence="3" id="KW-0576">Peroxisome</keyword>
<sequence>MDTMERRLEYVLYYYDRYCNWVVDHANIVTSIESLTSWSSFLLSGKLNDTTVVEVLYSLSRLYSLLNDHAYVHVKKIPFHPSTKPGYFWKLFLTVIEYLEVSLEITADQKLSKEGKWAIISTIQTLKTAGRLILLHQTKTGLLPNPPVLPLSRNAIEKLELLPSSAFFTLKSGKTIRRVTEGPYIAEEYLKALPGPELDERTLQFNHVQKLAEIIFILKPVVHLLALRKWGSRSYKPWFLSLTMDAASLSIFQFHPSAKLKNSDQEWQIFYRYMRLLLYILRSPLYDRISKQTIDIFFIGLRRSLPCFGWLINQLAAYLPKWQQMYFYMWSL</sequence>
<protein>
    <recommendedName>
        <fullName evidence="2 3">Peroxisomal membrane protein PEX16</fullName>
    </recommendedName>
</protein>
<reference evidence="4" key="1">
    <citation type="submission" date="2022-01" db="UniProtKB">
        <authorList>
            <consortium name="EnsemblMetazoa"/>
        </authorList>
    </citation>
    <scope>IDENTIFICATION</scope>
</reference>
<dbReference type="AlphaFoldDB" id="A0A8I6TGE3"/>
<dbReference type="OMA" id="NDYRPFW"/>
<name>A0A8I6TGE3_CIMLE</name>
<proteinExistence type="inferred from homology"/>